<keyword evidence="2" id="KW-1185">Reference proteome</keyword>
<dbReference type="OrthoDB" id="8963209at2"/>
<name>A0A545U736_9GAMM</name>
<dbReference type="AlphaFoldDB" id="A0A545U736"/>
<proteinExistence type="predicted"/>
<protein>
    <recommendedName>
        <fullName evidence="3">Terminase small subunit</fullName>
    </recommendedName>
</protein>
<gene>
    <name evidence="1" type="ORF">FKG94_03160</name>
</gene>
<dbReference type="Proteomes" id="UP000319732">
    <property type="component" value="Unassembled WGS sequence"/>
</dbReference>
<dbReference type="EMBL" id="VHSG01000004">
    <property type="protein sequence ID" value="TQV85203.1"/>
    <property type="molecule type" value="Genomic_DNA"/>
</dbReference>
<accession>A0A545U736</accession>
<evidence type="ECO:0000313" key="1">
    <source>
        <dbReference type="EMBL" id="TQV85203.1"/>
    </source>
</evidence>
<evidence type="ECO:0000313" key="2">
    <source>
        <dbReference type="Proteomes" id="UP000319732"/>
    </source>
</evidence>
<comment type="caution">
    <text evidence="1">The sequence shown here is derived from an EMBL/GenBank/DDBJ whole genome shotgun (WGS) entry which is preliminary data.</text>
</comment>
<dbReference type="RefSeq" id="WP_142902750.1">
    <property type="nucleotide sequence ID" value="NZ_ML660088.1"/>
</dbReference>
<reference evidence="1 2" key="1">
    <citation type="submission" date="2019-06" db="EMBL/GenBank/DDBJ databases">
        <title>Whole genome sequence for Cellvibrionaceae sp. R142.</title>
        <authorList>
            <person name="Wang G."/>
        </authorList>
    </citation>
    <scope>NUCLEOTIDE SEQUENCE [LARGE SCALE GENOMIC DNA]</scope>
    <source>
        <strain evidence="1 2">R142</strain>
    </source>
</reference>
<sequence length="167" mass="18580">MWPNPVEKAVQTRFAQFVGISQQAVSQLKDKGVLAEGGTYREWLLAYVERLRTEAAGRDQGDRLSSARIRETEMSANLKEIEYMDRMKLVVWREDIAPLLENLCLSIQSQVMNAKDKIIEAIESKHALTLDDDSVDKHLRAALDAVAGSAGELAQHLLPSAEETTTG</sequence>
<evidence type="ECO:0008006" key="3">
    <source>
        <dbReference type="Google" id="ProtNLM"/>
    </source>
</evidence>
<organism evidence="1 2">
    <name type="scientific">Exilibacterium tricleocarpae</name>
    <dbReference type="NCBI Taxonomy" id="2591008"/>
    <lineage>
        <taxon>Bacteria</taxon>
        <taxon>Pseudomonadati</taxon>
        <taxon>Pseudomonadota</taxon>
        <taxon>Gammaproteobacteria</taxon>
        <taxon>Cellvibrionales</taxon>
        <taxon>Cellvibrionaceae</taxon>
        <taxon>Exilibacterium</taxon>
    </lineage>
</organism>